<sequence length="206" mass="22227">MALAASFQPSMVELSGPVATRAKGAVRDLDSAGDGGIRAKRMNGKSMNLNEIDLGRYAPYLFRSIANRLGQLDSSFLSEHFGIGLNEWSCLTLLGLESDIPATRICEVGGFDKAVVSRSINSMEAKGLVVTALAPNRKRLRLINLTPAGRQLYRDTRAYAQQRQLRLLAGLSAAESADLLHMLNIVHANIHDASISELASGDTFGE</sequence>
<dbReference type="Proteomes" id="UP001184150">
    <property type="component" value="Unassembled WGS sequence"/>
</dbReference>
<comment type="caution">
    <text evidence="2">The sequence shown here is derived from an EMBL/GenBank/DDBJ whole genome shotgun (WGS) entry which is preliminary data.</text>
</comment>
<organism evidence="2 3">
    <name type="scientific">Novosphingobium capsulatum</name>
    <dbReference type="NCBI Taxonomy" id="13688"/>
    <lineage>
        <taxon>Bacteria</taxon>
        <taxon>Pseudomonadati</taxon>
        <taxon>Pseudomonadota</taxon>
        <taxon>Alphaproteobacteria</taxon>
        <taxon>Sphingomonadales</taxon>
        <taxon>Sphingomonadaceae</taxon>
        <taxon>Novosphingobium</taxon>
    </lineage>
</organism>
<evidence type="ECO:0000313" key="2">
    <source>
        <dbReference type="EMBL" id="MDR6513095.1"/>
    </source>
</evidence>
<accession>A0ABU1MRX1</accession>
<dbReference type="Pfam" id="PF12802">
    <property type="entry name" value="MarR_2"/>
    <property type="match status" value="1"/>
</dbReference>
<dbReference type="InterPro" id="IPR000835">
    <property type="entry name" value="HTH_MarR-typ"/>
</dbReference>
<dbReference type="GO" id="GO:0003677">
    <property type="term" value="F:DNA binding"/>
    <property type="evidence" value="ECO:0007669"/>
    <property type="project" value="UniProtKB-KW"/>
</dbReference>
<proteinExistence type="predicted"/>
<evidence type="ECO:0000313" key="3">
    <source>
        <dbReference type="Proteomes" id="UP001184150"/>
    </source>
</evidence>
<protein>
    <submittedName>
        <fullName evidence="2">DNA-binding MarR family transcriptional regulator</fullName>
    </submittedName>
</protein>
<reference evidence="2 3" key="1">
    <citation type="submission" date="2023-07" db="EMBL/GenBank/DDBJ databases">
        <title>Sorghum-associated microbial communities from plants grown in Nebraska, USA.</title>
        <authorList>
            <person name="Schachtman D."/>
        </authorList>
    </citation>
    <scope>NUCLEOTIDE SEQUENCE [LARGE SCALE GENOMIC DNA]</scope>
    <source>
        <strain evidence="2 3">DS1027</strain>
    </source>
</reference>
<dbReference type="PANTHER" id="PTHR33164">
    <property type="entry name" value="TRANSCRIPTIONAL REGULATOR, MARR FAMILY"/>
    <property type="match status" value="1"/>
</dbReference>
<dbReference type="InterPro" id="IPR036390">
    <property type="entry name" value="WH_DNA-bd_sf"/>
</dbReference>
<gene>
    <name evidence="2" type="ORF">J2792_003983</name>
</gene>
<dbReference type="SMART" id="SM00347">
    <property type="entry name" value="HTH_MARR"/>
    <property type="match status" value="1"/>
</dbReference>
<dbReference type="PROSITE" id="PS50995">
    <property type="entry name" value="HTH_MARR_2"/>
    <property type="match status" value="1"/>
</dbReference>
<feature type="domain" description="HTH marR-type" evidence="1">
    <location>
        <begin position="51"/>
        <end position="188"/>
    </location>
</feature>
<dbReference type="RefSeq" id="WP_309806445.1">
    <property type="nucleotide sequence ID" value="NZ_JAVDRD010000014.1"/>
</dbReference>
<evidence type="ECO:0000259" key="1">
    <source>
        <dbReference type="PROSITE" id="PS50995"/>
    </source>
</evidence>
<dbReference type="Gene3D" id="1.10.10.10">
    <property type="entry name" value="Winged helix-like DNA-binding domain superfamily/Winged helix DNA-binding domain"/>
    <property type="match status" value="1"/>
</dbReference>
<dbReference type="PANTHER" id="PTHR33164:SF95">
    <property type="entry name" value="TRANSCRIPTIONAL REGULATOR"/>
    <property type="match status" value="1"/>
</dbReference>
<dbReference type="InterPro" id="IPR039422">
    <property type="entry name" value="MarR/SlyA-like"/>
</dbReference>
<dbReference type="InterPro" id="IPR036388">
    <property type="entry name" value="WH-like_DNA-bd_sf"/>
</dbReference>
<keyword evidence="2" id="KW-0238">DNA-binding</keyword>
<keyword evidence="3" id="KW-1185">Reference proteome</keyword>
<name>A0ABU1MRX1_9SPHN</name>
<dbReference type="SUPFAM" id="SSF46785">
    <property type="entry name" value="Winged helix' DNA-binding domain"/>
    <property type="match status" value="1"/>
</dbReference>
<dbReference type="EMBL" id="JAVDRD010000014">
    <property type="protein sequence ID" value="MDR6513095.1"/>
    <property type="molecule type" value="Genomic_DNA"/>
</dbReference>